<protein>
    <submittedName>
        <fullName evidence="4">AcrR family transcriptional regulator</fullName>
    </submittedName>
</protein>
<gene>
    <name evidence="4" type="ORF">J2W91_002956</name>
</gene>
<dbReference type="Proteomes" id="UP001254832">
    <property type="component" value="Unassembled WGS sequence"/>
</dbReference>
<feature type="domain" description="HTH tetR-type" evidence="3">
    <location>
        <begin position="11"/>
        <end position="71"/>
    </location>
</feature>
<dbReference type="GO" id="GO:0003677">
    <property type="term" value="F:DNA binding"/>
    <property type="evidence" value="ECO:0007669"/>
    <property type="project" value="UniProtKB-UniRule"/>
</dbReference>
<dbReference type="RefSeq" id="WP_310140775.1">
    <property type="nucleotide sequence ID" value="NZ_JAVDTR010000007.1"/>
</dbReference>
<evidence type="ECO:0000313" key="4">
    <source>
        <dbReference type="EMBL" id="MDR6724488.1"/>
    </source>
</evidence>
<proteinExistence type="predicted"/>
<accession>A0AAP5LPG2</accession>
<evidence type="ECO:0000256" key="1">
    <source>
        <dbReference type="ARBA" id="ARBA00023125"/>
    </source>
</evidence>
<dbReference type="InterPro" id="IPR039532">
    <property type="entry name" value="TetR_C_Firmicutes"/>
</dbReference>
<evidence type="ECO:0000313" key="5">
    <source>
        <dbReference type="Proteomes" id="UP001254832"/>
    </source>
</evidence>
<dbReference type="EMBL" id="JAVDTR010000007">
    <property type="protein sequence ID" value="MDR6724488.1"/>
    <property type="molecule type" value="Genomic_DNA"/>
</dbReference>
<reference evidence="4" key="1">
    <citation type="submission" date="2023-07" db="EMBL/GenBank/DDBJ databases">
        <title>Sorghum-associated microbial communities from plants grown in Nebraska, USA.</title>
        <authorList>
            <person name="Schachtman D."/>
        </authorList>
    </citation>
    <scope>NUCLEOTIDE SEQUENCE</scope>
    <source>
        <strain evidence="4">BE80</strain>
    </source>
</reference>
<dbReference type="AlphaFoldDB" id="A0AAP5LPG2"/>
<sequence>MSNPSNQLRSAMTKEWIFNALMILMQTKNLNNISITEVCTKAGVSRMGFYRNYNIIEDVIVERIDQVFNDFFDQALAGENFDNYNSTLLFFRCFRNEKILVENLVKSNVSYLLLAKCNEYLHKLATRIVVKTYDDSYKENYIAKFYVGGFYCVLIEWALNGMKESDKYMADILYEFCGVTIPKGNAEKMCN</sequence>
<evidence type="ECO:0000256" key="2">
    <source>
        <dbReference type="PROSITE-ProRule" id="PRU00335"/>
    </source>
</evidence>
<evidence type="ECO:0000259" key="3">
    <source>
        <dbReference type="PROSITE" id="PS50977"/>
    </source>
</evidence>
<dbReference type="InterPro" id="IPR009057">
    <property type="entry name" value="Homeodomain-like_sf"/>
</dbReference>
<organism evidence="4 5">
    <name type="scientific">Paenibacillus amylolyticus</name>
    <dbReference type="NCBI Taxonomy" id="1451"/>
    <lineage>
        <taxon>Bacteria</taxon>
        <taxon>Bacillati</taxon>
        <taxon>Bacillota</taxon>
        <taxon>Bacilli</taxon>
        <taxon>Bacillales</taxon>
        <taxon>Paenibacillaceae</taxon>
        <taxon>Paenibacillus</taxon>
    </lineage>
</organism>
<feature type="DNA-binding region" description="H-T-H motif" evidence="2">
    <location>
        <begin position="34"/>
        <end position="53"/>
    </location>
</feature>
<dbReference type="SUPFAM" id="SSF46689">
    <property type="entry name" value="Homeodomain-like"/>
    <property type="match status" value="1"/>
</dbReference>
<comment type="caution">
    <text evidence="4">The sequence shown here is derived from an EMBL/GenBank/DDBJ whole genome shotgun (WGS) entry which is preliminary data.</text>
</comment>
<keyword evidence="1 2" id="KW-0238">DNA-binding</keyword>
<dbReference type="Pfam" id="PF14278">
    <property type="entry name" value="TetR_C_8"/>
    <property type="match status" value="1"/>
</dbReference>
<dbReference type="InterPro" id="IPR001647">
    <property type="entry name" value="HTH_TetR"/>
</dbReference>
<dbReference type="PROSITE" id="PS50977">
    <property type="entry name" value="HTH_TETR_2"/>
    <property type="match status" value="1"/>
</dbReference>
<dbReference type="Gene3D" id="1.10.357.10">
    <property type="entry name" value="Tetracycline Repressor, domain 2"/>
    <property type="match status" value="1"/>
</dbReference>
<name>A0AAP5LPG2_PAEAM</name>